<proteinExistence type="predicted"/>
<feature type="region of interest" description="Disordered" evidence="1">
    <location>
        <begin position="1"/>
        <end position="31"/>
    </location>
</feature>
<sequence length="208" mass="21913">MKDTLAPAQLLEAGQTAPLPPSGSLDADETPLRAPPIQYYTFQNARGVSREKPTINHTVAHGKCRSTDTSPNPMLDIYLNTTNLPDKLIAGAGKCDVTPAERTDVTSLDGLTPPAQQGVLAVPMKMRLCDFKCNRTADVTIGRIEGSADCVTAPAKLAHEYTVIAGTAGGRTGPVTSVQDSRDCRGVARFASTHDDVPPRAATISGDT</sequence>
<organism evidence="2 3">
    <name type="scientific">Colletotrichum sojae</name>
    <dbReference type="NCBI Taxonomy" id="2175907"/>
    <lineage>
        <taxon>Eukaryota</taxon>
        <taxon>Fungi</taxon>
        <taxon>Dikarya</taxon>
        <taxon>Ascomycota</taxon>
        <taxon>Pezizomycotina</taxon>
        <taxon>Sordariomycetes</taxon>
        <taxon>Hypocreomycetidae</taxon>
        <taxon>Glomerellales</taxon>
        <taxon>Glomerellaceae</taxon>
        <taxon>Colletotrichum</taxon>
        <taxon>Colletotrichum orchidearum species complex</taxon>
    </lineage>
</organism>
<name>A0A8H6IZ90_9PEZI</name>
<dbReference type="EMBL" id="WIGN01000244">
    <property type="protein sequence ID" value="KAF6803228.1"/>
    <property type="molecule type" value="Genomic_DNA"/>
</dbReference>
<evidence type="ECO:0000313" key="2">
    <source>
        <dbReference type="EMBL" id="KAF6803228.1"/>
    </source>
</evidence>
<dbReference type="AlphaFoldDB" id="A0A8H6IZ90"/>
<evidence type="ECO:0000256" key="1">
    <source>
        <dbReference type="SAM" id="MobiDB-lite"/>
    </source>
</evidence>
<dbReference type="Proteomes" id="UP000652219">
    <property type="component" value="Unassembled WGS sequence"/>
</dbReference>
<evidence type="ECO:0000313" key="3">
    <source>
        <dbReference type="Proteomes" id="UP000652219"/>
    </source>
</evidence>
<reference evidence="2 3" key="1">
    <citation type="journal article" date="2020" name="Phytopathology">
        <title>Genome Sequence Resources of Colletotrichum truncatum, C. plurivorum, C. musicola, and C. sojae: Four Species Pathogenic to Soybean (Glycine max).</title>
        <authorList>
            <person name="Rogerio F."/>
            <person name="Boufleur T.R."/>
            <person name="Ciampi-Guillardi M."/>
            <person name="Sukno S.A."/>
            <person name="Thon M.R."/>
            <person name="Massola Junior N.S."/>
            <person name="Baroncelli R."/>
        </authorList>
    </citation>
    <scope>NUCLEOTIDE SEQUENCE [LARGE SCALE GENOMIC DNA]</scope>
    <source>
        <strain evidence="2 3">LFN0009</strain>
    </source>
</reference>
<protein>
    <submittedName>
        <fullName evidence="2">Uncharacterized protein</fullName>
    </submittedName>
</protein>
<gene>
    <name evidence="2" type="ORF">CSOJ01_11043</name>
</gene>
<keyword evidence="3" id="KW-1185">Reference proteome</keyword>
<accession>A0A8H6IZ90</accession>
<comment type="caution">
    <text evidence="2">The sequence shown here is derived from an EMBL/GenBank/DDBJ whole genome shotgun (WGS) entry which is preliminary data.</text>
</comment>